<keyword evidence="4" id="KW-1185">Reference proteome</keyword>
<keyword evidence="2" id="KW-0732">Signal</keyword>
<evidence type="ECO:0000313" key="3">
    <source>
        <dbReference type="EMBL" id="VDP81581.1"/>
    </source>
</evidence>
<evidence type="ECO:0000256" key="2">
    <source>
        <dbReference type="SAM" id="SignalP"/>
    </source>
</evidence>
<dbReference type="OrthoDB" id="6310872at2759"/>
<reference evidence="3 4" key="2">
    <citation type="submission" date="2018-11" db="EMBL/GenBank/DDBJ databases">
        <authorList>
            <consortium name="Pathogen Informatics"/>
        </authorList>
    </citation>
    <scope>NUCLEOTIDE SEQUENCE [LARGE SCALE GENOMIC DNA]</scope>
    <source>
        <strain evidence="3 4">Egypt</strain>
    </source>
</reference>
<dbReference type="WBParaSite" id="ECPE_0000762801-mRNA-1">
    <property type="protein sequence ID" value="ECPE_0000762801-mRNA-1"/>
    <property type="gene ID" value="ECPE_0000762801"/>
</dbReference>
<protein>
    <submittedName>
        <fullName evidence="5">Secreted protein</fullName>
    </submittedName>
</protein>
<organism evidence="5">
    <name type="scientific">Echinostoma caproni</name>
    <dbReference type="NCBI Taxonomy" id="27848"/>
    <lineage>
        <taxon>Eukaryota</taxon>
        <taxon>Metazoa</taxon>
        <taxon>Spiralia</taxon>
        <taxon>Lophotrochozoa</taxon>
        <taxon>Platyhelminthes</taxon>
        <taxon>Trematoda</taxon>
        <taxon>Digenea</taxon>
        <taxon>Plagiorchiida</taxon>
        <taxon>Echinostomata</taxon>
        <taxon>Echinostomatoidea</taxon>
        <taxon>Echinostomatidae</taxon>
        <taxon>Echinostoma</taxon>
    </lineage>
</organism>
<feature type="compositionally biased region" description="Low complexity" evidence="1">
    <location>
        <begin position="61"/>
        <end position="88"/>
    </location>
</feature>
<evidence type="ECO:0000313" key="4">
    <source>
        <dbReference type="Proteomes" id="UP000272942"/>
    </source>
</evidence>
<feature type="chain" id="PRO_5043138132" evidence="2">
    <location>
        <begin position="27"/>
        <end position="252"/>
    </location>
</feature>
<dbReference type="AlphaFoldDB" id="A0A183AKX7"/>
<feature type="region of interest" description="Disordered" evidence="1">
    <location>
        <begin position="59"/>
        <end position="88"/>
    </location>
</feature>
<sequence>MKFNGKMLVAVWFALITIQSLDQVSGYSACRSGCPDVFDHFLSGVYRWISPFDLCRPETPRPTQAPTTPPVTATSTVPTTTTTTTTPVTTTVPVPQIVAQLEATPEVKTWLLNLMLDSLCNIPNNLFAVYINSVLSSNRYSAQIVRIDPYDYIVWNATVQSSPSAPEFIPATIYLIFGVNELPIVENSTILDLSTLPACSTFIPLNDLQSTIEIVYAQWVNVIDQAGENATEPILCRRLESLMYLFRIGSVL</sequence>
<gene>
    <name evidence="3" type="ORF">ECPE_LOCUS7612</name>
</gene>
<feature type="signal peptide" evidence="2">
    <location>
        <begin position="1"/>
        <end position="26"/>
    </location>
</feature>
<name>A0A183AKX7_9TREM</name>
<dbReference type="EMBL" id="UZAN01044841">
    <property type="protein sequence ID" value="VDP81581.1"/>
    <property type="molecule type" value="Genomic_DNA"/>
</dbReference>
<accession>A0A183AKX7</accession>
<proteinExistence type="predicted"/>
<evidence type="ECO:0000256" key="1">
    <source>
        <dbReference type="SAM" id="MobiDB-lite"/>
    </source>
</evidence>
<evidence type="ECO:0000313" key="5">
    <source>
        <dbReference type="WBParaSite" id="ECPE_0000762801-mRNA-1"/>
    </source>
</evidence>
<reference evidence="5" key="1">
    <citation type="submission" date="2016-06" db="UniProtKB">
        <authorList>
            <consortium name="WormBaseParasite"/>
        </authorList>
    </citation>
    <scope>IDENTIFICATION</scope>
</reference>
<dbReference type="Proteomes" id="UP000272942">
    <property type="component" value="Unassembled WGS sequence"/>
</dbReference>